<evidence type="ECO:0000256" key="1">
    <source>
        <dbReference type="ARBA" id="ARBA00004123"/>
    </source>
</evidence>
<feature type="compositionally biased region" description="Polar residues" evidence="3">
    <location>
        <begin position="127"/>
        <end position="136"/>
    </location>
</feature>
<keyword evidence="5" id="KW-1185">Reference proteome</keyword>
<dbReference type="EMBL" id="JAKEKT020000103">
    <property type="protein sequence ID" value="KAL1636376.1"/>
    <property type="molecule type" value="Genomic_DNA"/>
</dbReference>
<feature type="region of interest" description="Disordered" evidence="3">
    <location>
        <begin position="105"/>
        <end position="143"/>
    </location>
</feature>
<reference evidence="4 5" key="1">
    <citation type="journal article" date="2023" name="Plant Dis.">
        <title>First Report of Diplodia intermedia Causing Canker and Dieback Diseases on Apple Trees in Canada.</title>
        <authorList>
            <person name="Ellouze W."/>
            <person name="Ilyukhin E."/>
            <person name="Sulman M."/>
            <person name="Ali S."/>
        </authorList>
    </citation>
    <scope>NUCLEOTIDE SEQUENCE [LARGE SCALE GENOMIC DNA]</scope>
    <source>
        <strain evidence="4 5">M45-28</strain>
    </source>
</reference>
<keyword evidence="2" id="KW-0539">Nucleus</keyword>
<evidence type="ECO:0000313" key="4">
    <source>
        <dbReference type="EMBL" id="KAL1636376.1"/>
    </source>
</evidence>
<organism evidence="4 5">
    <name type="scientific">Diplodia intermedia</name>
    <dbReference type="NCBI Taxonomy" id="856260"/>
    <lineage>
        <taxon>Eukaryota</taxon>
        <taxon>Fungi</taxon>
        <taxon>Dikarya</taxon>
        <taxon>Ascomycota</taxon>
        <taxon>Pezizomycotina</taxon>
        <taxon>Dothideomycetes</taxon>
        <taxon>Dothideomycetes incertae sedis</taxon>
        <taxon>Botryosphaeriales</taxon>
        <taxon>Botryosphaeriaceae</taxon>
        <taxon>Diplodia</taxon>
    </lineage>
</organism>
<evidence type="ECO:0000256" key="3">
    <source>
        <dbReference type="SAM" id="MobiDB-lite"/>
    </source>
</evidence>
<comment type="subcellular location">
    <subcellularLocation>
        <location evidence="1">Nucleus</location>
    </subcellularLocation>
</comment>
<evidence type="ECO:0000256" key="2">
    <source>
        <dbReference type="ARBA" id="ARBA00023242"/>
    </source>
</evidence>
<protein>
    <submittedName>
        <fullName evidence="4">Uncharacterized protein</fullName>
    </submittedName>
</protein>
<dbReference type="PANTHER" id="PTHR37534:SF17">
    <property type="entry name" value="ZN(2)-C6 FUNGAL-TYPE DOMAIN-CONTAINING PROTEIN"/>
    <property type="match status" value="1"/>
</dbReference>
<dbReference type="InterPro" id="IPR021858">
    <property type="entry name" value="Fun_TF"/>
</dbReference>
<evidence type="ECO:0000313" key="5">
    <source>
        <dbReference type="Proteomes" id="UP001521184"/>
    </source>
</evidence>
<dbReference type="Pfam" id="PF11951">
    <property type="entry name" value="Fungal_trans_2"/>
    <property type="match status" value="2"/>
</dbReference>
<feature type="region of interest" description="Disordered" evidence="3">
    <location>
        <begin position="45"/>
        <end position="65"/>
    </location>
</feature>
<proteinExistence type="predicted"/>
<gene>
    <name evidence="4" type="ORF">SLS58_009869</name>
</gene>
<comment type="caution">
    <text evidence="4">The sequence shown here is derived from an EMBL/GenBank/DDBJ whole genome shotgun (WGS) entry which is preliminary data.</text>
</comment>
<dbReference type="PANTHER" id="PTHR37534">
    <property type="entry name" value="TRANSCRIPTIONAL ACTIVATOR PROTEIN UGA3"/>
    <property type="match status" value="1"/>
</dbReference>
<accession>A0ABR3TAQ8</accession>
<dbReference type="Proteomes" id="UP001521184">
    <property type="component" value="Unassembled WGS sequence"/>
</dbReference>
<name>A0ABR3TAQ8_9PEZI</name>
<sequence>MDPIAALTNRLLHLRLIGASVFNLSTRPTWNRRARPWLDCAHDAGTGEAEAEEAADSPQDTRSTPQCQKCLRIGLQCPGLGPRIRFVHGIASRGRFKHMSAPLAAEEPSIQDDPPVDPQSEGRELSRPSQTQQCNRPSPEPQPLALAPWLPQFTICYPLDHMSSSEREDAEKVAPVMVTINKPFNGYRDVILPMTETSPMMLNAALAAASHHLGVVHQPSHSQSAARYYTAAIRGLRHQQQQSLTGGPEEAALPPSRETAIETIATTLLLLVCDMVAAGSDFQFLFRMLTRLVEMAGGSEALCADGDANNVFLVQQVKKLSFYGQPFLREATSTSLVVTGFAGAVEAFAAQSRINPEHGTIFARLIALIEQARDIYIHRALGDLPPRSMHSLVERFLATAGDIPVASPGGHSLVWAYFIVAAESSDPRHRNFFVEKLRELFRVTGFANALGAVQELQRIWSIAGEERWTYMLPTLARTLVM</sequence>